<organism evidence="2 3">
    <name type="scientific">Brasilonema bromeliae SPC951</name>
    <dbReference type="NCBI Taxonomy" id="385972"/>
    <lineage>
        <taxon>Bacteria</taxon>
        <taxon>Bacillati</taxon>
        <taxon>Cyanobacteriota</taxon>
        <taxon>Cyanophyceae</taxon>
        <taxon>Nostocales</taxon>
        <taxon>Scytonemataceae</taxon>
        <taxon>Brasilonema</taxon>
        <taxon>Bromeliae group (in: Brasilonema)</taxon>
    </lineage>
</organism>
<dbReference type="RefSeq" id="WP_339381467.1">
    <property type="nucleotide sequence ID" value="NZ_CAWPJE010000114.1"/>
</dbReference>
<protein>
    <submittedName>
        <fullName evidence="2">Uncharacterized protein</fullName>
    </submittedName>
</protein>
<dbReference type="Proteomes" id="UP000718564">
    <property type="component" value="Unassembled WGS sequence"/>
</dbReference>
<keyword evidence="1" id="KW-0812">Transmembrane</keyword>
<feature type="transmembrane region" description="Helical" evidence="1">
    <location>
        <begin position="10"/>
        <end position="27"/>
    </location>
</feature>
<evidence type="ECO:0000313" key="3">
    <source>
        <dbReference type="Proteomes" id="UP000718564"/>
    </source>
</evidence>
<accession>A0ABX1PBU7</accession>
<reference evidence="2 3" key="1">
    <citation type="submission" date="2018-06" db="EMBL/GenBank/DDBJ databases">
        <title>Comparative genomics of Brasilonema spp. strains.</title>
        <authorList>
            <person name="Alvarenga D.O."/>
            <person name="Fiore M.F."/>
            <person name="Varani A.M."/>
        </authorList>
    </citation>
    <scope>NUCLEOTIDE SEQUENCE [LARGE SCALE GENOMIC DNA]</scope>
    <source>
        <strain evidence="2 3">SPC951</strain>
    </source>
</reference>
<sequence length="71" mass="7845">MFSKALSQKFVYLTTVSITIAAIVVIFNTENFHASSMCVITNTASMDKGVDTSLRENTDKFLDVAIEQSIH</sequence>
<keyword evidence="1" id="KW-1133">Transmembrane helix</keyword>
<name>A0ABX1PBU7_9CYAN</name>
<evidence type="ECO:0000313" key="2">
    <source>
        <dbReference type="EMBL" id="NMG20897.1"/>
    </source>
</evidence>
<dbReference type="EMBL" id="QMEB01000122">
    <property type="protein sequence ID" value="NMG20897.1"/>
    <property type="molecule type" value="Genomic_DNA"/>
</dbReference>
<keyword evidence="3" id="KW-1185">Reference proteome</keyword>
<comment type="caution">
    <text evidence="2">The sequence shown here is derived from an EMBL/GenBank/DDBJ whole genome shotgun (WGS) entry which is preliminary data.</text>
</comment>
<proteinExistence type="predicted"/>
<gene>
    <name evidence="2" type="ORF">DP116_16100</name>
</gene>
<evidence type="ECO:0000256" key="1">
    <source>
        <dbReference type="SAM" id="Phobius"/>
    </source>
</evidence>
<keyword evidence="1" id="KW-0472">Membrane</keyword>